<feature type="compositionally biased region" description="Gly residues" evidence="6">
    <location>
        <begin position="347"/>
        <end position="362"/>
    </location>
</feature>
<evidence type="ECO:0000256" key="1">
    <source>
        <dbReference type="ARBA" id="ARBA00013081"/>
    </source>
</evidence>
<feature type="domain" description="PPM-type phosphatase" evidence="7">
    <location>
        <begin position="57"/>
        <end position="380"/>
    </location>
</feature>
<dbReference type="InterPro" id="IPR036457">
    <property type="entry name" value="PPM-type-like_dom_sf"/>
</dbReference>
<reference evidence="8" key="3">
    <citation type="submission" date="2021-05" db="UniProtKB">
        <authorList>
            <consortium name="EnsemblPlants"/>
        </authorList>
    </citation>
    <scope>IDENTIFICATION</scope>
    <source>
        <strain evidence="8">cv. B73</strain>
    </source>
</reference>
<evidence type="ECO:0000256" key="4">
    <source>
        <dbReference type="ARBA" id="ARBA00047761"/>
    </source>
</evidence>
<name>A0A804UBI0_MAIZE</name>
<dbReference type="RefSeq" id="XP_008648262.1">
    <property type="nucleotide sequence ID" value="XM_008650040.4"/>
</dbReference>
<feature type="region of interest" description="Disordered" evidence="6">
    <location>
        <begin position="344"/>
        <end position="380"/>
    </location>
</feature>
<dbReference type="PANTHER" id="PTHR47992">
    <property type="entry name" value="PROTEIN PHOSPHATASE"/>
    <property type="match status" value="1"/>
</dbReference>
<feature type="compositionally biased region" description="Basic and acidic residues" evidence="6">
    <location>
        <begin position="18"/>
        <end position="37"/>
    </location>
</feature>
<dbReference type="CDD" id="cd00143">
    <property type="entry name" value="PP2Cc"/>
    <property type="match status" value="1"/>
</dbReference>
<gene>
    <name evidence="8" type="primary">LOC100857041</name>
</gene>
<evidence type="ECO:0000256" key="5">
    <source>
        <dbReference type="ARBA" id="ARBA00048336"/>
    </source>
</evidence>
<dbReference type="SMART" id="SM00332">
    <property type="entry name" value="PP2Cc"/>
    <property type="match status" value="1"/>
</dbReference>
<feature type="region of interest" description="Disordered" evidence="6">
    <location>
        <begin position="15"/>
        <end position="37"/>
    </location>
</feature>
<dbReference type="InterPro" id="IPR015655">
    <property type="entry name" value="PP2C"/>
</dbReference>
<dbReference type="PROSITE" id="PS51746">
    <property type="entry name" value="PPM_2"/>
    <property type="match status" value="1"/>
</dbReference>
<dbReference type="SUPFAM" id="SSF81606">
    <property type="entry name" value="PP2C-like"/>
    <property type="match status" value="1"/>
</dbReference>
<organism evidence="8 9">
    <name type="scientific">Zea mays</name>
    <name type="common">Maize</name>
    <dbReference type="NCBI Taxonomy" id="4577"/>
    <lineage>
        <taxon>Eukaryota</taxon>
        <taxon>Viridiplantae</taxon>
        <taxon>Streptophyta</taxon>
        <taxon>Embryophyta</taxon>
        <taxon>Tracheophyta</taxon>
        <taxon>Spermatophyta</taxon>
        <taxon>Magnoliopsida</taxon>
        <taxon>Liliopsida</taxon>
        <taxon>Poales</taxon>
        <taxon>Poaceae</taxon>
        <taxon>PACMAD clade</taxon>
        <taxon>Panicoideae</taxon>
        <taxon>Andropogonodae</taxon>
        <taxon>Andropogoneae</taxon>
        <taxon>Tripsacinae</taxon>
        <taxon>Zea</taxon>
    </lineage>
</organism>
<proteinExistence type="predicted"/>
<keyword evidence="9" id="KW-1185">Reference proteome</keyword>
<dbReference type="Gene3D" id="3.60.40.10">
    <property type="entry name" value="PPM-type phosphatase domain"/>
    <property type="match status" value="1"/>
</dbReference>
<sequence>MRQISSLLQGLARSLSVGRDRDRDRDRKGNGAGDRKTAVPAVLRTSGTLWGDGSDTFAAVCSRRGEKGINQDCSIVWEGFGCQEGTIFCGIFDGHGQWGHYVAKAVRDSLPPSLLCHWQEALALASLIDDGEKKLGDCQFDLWKRSYVAACAAVDDELRRSRRLDAVQSGCTALSIVKQGDLMIVANVGDSRAVLGTTSDDGAIAAVQLTVDLKPNLPQEKERIRRCNGQVYCLADEPGVHRVWQPSRESPGLAMSRAFGDYCVKDCGVISTPEVTQKRISSSDQFIILATDGVAFGLSAFNSLCKHRHMHPSFRLRKHTHCLVTDDGKREFYPIGMGRALQRRGGTYRGGDAGPGEGGQAAGGVRRSRVEAQAARHRRR</sequence>
<dbReference type="GeneID" id="100857041"/>
<dbReference type="AlphaFoldDB" id="A0A804UBI0"/>
<evidence type="ECO:0000256" key="6">
    <source>
        <dbReference type="SAM" id="MobiDB-lite"/>
    </source>
</evidence>
<dbReference type="Gramene" id="Zm00001eb285830_T002">
    <property type="protein sequence ID" value="Zm00001eb285830_P002"/>
    <property type="gene ID" value="Zm00001eb285830"/>
</dbReference>
<dbReference type="InterPro" id="IPR001932">
    <property type="entry name" value="PPM-type_phosphatase-like_dom"/>
</dbReference>
<evidence type="ECO:0000256" key="2">
    <source>
        <dbReference type="ARBA" id="ARBA00022801"/>
    </source>
</evidence>
<reference evidence="9" key="1">
    <citation type="journal article" date="2009" name="Science">
        <title>The B73 maize genome: complexity, diversity, and dynamics.</title>
        <authorList>
            <person name="Schnable P.S."/>
            <person name="Ware D."/>
            <person name="Fulton R.S."/>
            <person name="Stein J.C."/>
            <person name="Wei F."/>
            <person name="Pasternak S."/>
            <person name="Liang C."/>
            <person name="Zhang J."/>
            <person name="Fulton L."/>
            <person name="Graves T.A."/>
            <person name="Minx P."/>
            <person name="Reily A.D."/>
            <person name="Courtney L."/>
            <person name="Kruchowski S.S."/>
            <person name="Tomlinson C."/>
            <person name="Strong C."/>
            <person name="Delehaunty K."/>
            <person name="Fronick C."/>
            <person name="Courtney B."/>
            <person name="Rock S.M."/>
            <person name="Belter E."/>
            <person name="Du F."/>
            <person name="Kim K."/>
            <person name="Abbott R.M."/>
            <person name="Cotton M."/>
            <person name="Levy A."/>
            <person name="Marchetto P."/>
            <person name="Ochoa K."/>
            <person name="Jackson S.M."/>
            <person name="Gillam B."/>
            <person name="Chen W."/>
            <person name="Yan L."/>
            <person name="Higginbotham J."/>
            <person name="Cardenas M."/>
            <person name="Waligorski J."/>
            <person name="Applebaum E."/>
            <person name="Phelps L."/>
            <person name="Falcone J."/>
            <person name="Kanchi K."/>
            <person name="Thane T."/>
            <person name="Scimone A."/>
            <person name="Thane N."/>
            <person name="Henke J."/>
            <person name="Wang T."/>
            <person name="Ruppert J."/>
            <person name="Shah N."/>
            <person name="Rotter K."/>
            <person name="Hodges J."/>
            <person name="Ingenthron E."/>
            <person name="Cordes M."/>
            <person name="Kohlberg S."/>
            <person name="Sgro J."/>
            <person name="Delgado B."/>
            <person name="Mead K."/>
            <person name="Chinwalla A."/>
            <person name="Leonard S."/>
            <person name="Crouse K."/>
            <person name="Collura K."/>
            <person name="Kudrna D."/>
            <person name="Currie J."/>
            <person name="He R."/>
            <person name="Angelova A."/>
            <person name="Rajasekar S."/>
            <person name="Mueller T."/>
            <person name="Lomeli R."/>
            <person name="Scara G."/>
            <person name="Ko A."/>
            <person name="Delaney K."/>
            <person name="Wissotski M."/>
            <person name="Lopez G."/>
            <person name="Campos D."/>
            <person name="Braidotti M."/>
            <person name="Ashley E."/>
            <person name="Golser W."/>
            <person name="Kim H."/>
            <person name="Lee S."/>
            <person name="Lin J."/>
            <person name="Dujmic Z."/>
            <person name="Kim W."/>
            <person name="Talag J."/>
            <person name="Zuccolo A."/>
            <person name="Fan C."/>
            <person name="Sebastian A."/>
            <person name="Kramer M."/>
            <person name="Spiegel L."/>
            <person name="Nascimento L."/>
            <person name="Zutavern T."/>
            <person name="Miller B."/>
            <person name="Ambroise C."/>
            <person name="Muller S."/>
            <person name="Spooner W."/>
            <person name="Narechania A."/>
            <person name="Ren L."/>
            <person name="Wei S."/>
            <person name="Kumari S."/>
            <person name="Faga B."/>
            <person name="Levy M.J."/>
            <person name="McMahan L."/>
            <person name="Van Buren P."/>
            <person name="Vaughn M.W."/>
            <person name="Ying K."/>
            <person name="Yeh C.-T."/>
            <person name="Emrich S.J."/>
            <person name="Jia Y."/>
            <person name="Kalyanaraman A."/>
            <person name="Hsia A.-P."/>
            <person name="Barbazuk W.B."/>
            <person name="Baucom R.S."/>
            <person name="Brutnell T.P."/>
            <person name="Carpita N.C."/>
            <person name="Chaparro C."/>
            <person name="Chia J.-M."/>
            <person name="Deragon J.-M."/>
            <person name="Estill J.C."/>
            <person name="Fu Y."/>
            <person name="Jeddeloh J.A."/>
            <person name="Han Y."/>
            <person name="Lee H."/>
            <person name="Li P."/>
            <person name="Lisch D.R."/>
            <person name="Liu S."/>
            <person name="Liu Z."/>
            <person name="Nagel D.H."/>
            <person name="McCann M.C."/>
            <person name="SanMiguel P."/>
            <person name="Myers A.M."/>
            <person name="Nettleton D."/>
            <person name="Nguyen J."/>
            <person name="Penning B.W."/>
            <person name="Ponnala L."/>
            <person name="Schneider K.L."/>
            <person name="Schwartz D.C."/>
            <person name="Sharma A."/>
            <person name="Soderlund C."/>
            <person name="Springer N.M."/>
            <person name="Sun Q."/>
            <person name="Wang H."/>
            <person name="Waterman M."/>
            <person name="Westerman R."/>
            <person name="Wolfgruber T.K."/>
            <person name="Yang L."/>
            <person name="Yu Y."/>
            <person name="Zhang L."/>
            <person name="Zhou S."/>
            <person name="Zhu Q."/>
            <person name="Bennetzen J.L."/>
            <person name="Dawe R.K."/>
            <person name="Jiang J."/>
            <person name="Jiang N."/>
            <person name="Presting G.G."/>
            <person name="Wessler S.R."/>
            <person name="Aluru S."/>
            <person name="Martienssen R.A."/>
            <person name="Clifton S.W."/>
            <person name="McCombie W.R."/>
            <person name="Wing R.A."/>
            <person name="Wilson R.K."/>
        </authorList>
    </citation>
    <scope>NUCLEOTIDE SEQUENCE [LARGE SCALE GENOMIC DNA]</scope>
    <source>
        <strain evidence="9">cv. B73</strain>
    </source>
</reference>
<comment type="catalytic activity">
    <reaction evidence="5">
        <text>O-phospho-L-threonyl-[protein] + H2O = L-threonyl-[protein] + phosphate</text>
        <dbReference type="Rhea" id="RHEA:47004"/>
        <dbReference type="Rhea" id="RHEA-COMP:11060"/>
        <dbReference type="Rhea" id="RHEA-COMP:11605"/>
        <dbReference type="ChEBI" id="CHEBI:15377"/>
        <dbReference type="ChEBI" id="CHEBI:30013"/>
        <dbReference type="ChEBI" id="CHEBI:43474"/>
        <dbReference type="ChEBI" id="CHEBI:61977"/>
        <dbReference type="EC" id="3.1.3.16"/>
    </reaction>
</comment>
<dbReference type="Proteomes" id="UP000007305">
    <property type="component" value="Chromosome 6"/>
</dbReference>
<protein>
    <recommendedName>
        <fullName evidence="1">protein-serine/threonine phosphatase</fullName>
        <ecNumber evidence="1">3.1.3.16</ecNumber>
    </recommendedName>
</protein>
<dbReference type="EC" id="3.1.3.16" evidence="1"/>
<accession>A0A804UBI0</accession>
<keyword evidence="3" id="KW-0904">Protein phosphatase</keyword>
<dbReference type="GO" id="GO:0004722">
    <property type="term" value="F:protein serine/threonine phosphatase activity"/>
    <property type="evidence" value="ECO:0007669"/>
    <property type="project" value="UniProtKB-EC"/>
</dbReference>
<evidence type="ECO:0000256" key="3">
    <source>
        <dbReference type="ARBA" id="ARBA00022912"/>
    </source>
</evidence>
<dbReference type="OrthoDB" id="10264738at2759"/>
<evidence type="ECO:0000313" key="9">
    <source>
        <dbReference type="Proteomes" id="UP000007305"/>
    </source>
</evidence>
<evidence type="ECO:0000259" key="7">
    <source>
        <dbReference type="PROSITE" id="PS51746"/>
    </source>
</evidence>
<dbReference type="Pfam" id="PF00481">
    <property type="entry name" value="PP2C"/>
    <property type="match status" value="1"/>
</dbReference>
<comment type="catalytic activity">
    <reaction evidence="4">
        <text>O-phospho-L-seryl-[protein] + H2O = L-seryl-[protein] + phosphate</text>
        <dbReference type="Rhea" id="RHEA:20629"/>
        <dbReference type="Rhea" id="RHEA-COMP:9863"/>
        <dbReference type="Rhea" id="RHEA-COMP:11604"/>
        <dbReference type="ChEBI" id="CHEBI:15377"/>
        <dbReference type="ChEBI" id="CHEBI:29999"/>
        <dbReference type="ChEBI" id="CHEBI:43474"/>
        <dbReference type="ChEBI" id="CHEBI:83421"/>
        <dbReference type="EC" id="3.1.3.16"/>
    </reaction>
</comment>
<reference evidence="8" key="2">
    <citation type="submission" date="2019-07" db="EMBL/GenBank/DDBJ databases">
        <authorList>
            <person name="Seetharam A."/>
            <person name="Woodhouse M."/>
            <person name="Cannon E."/>
        </authorList>
    </citation>
    <scope>NUCLEOTIDE SEQUENCE [LARGE SCALE GENOMIC DNA]</scope>
    <source>
        <strain evidence="8">cv. B73</strain>
    </source>
</reference>
<evidence type="ECO:0000313" key="8">
    <source>
        <dbReference type="EnsemblPlants" id="Zm00001eb285830_P002"/>
    </source>
</evidence>
<keyword evidence="2" id="KW-0378">Hydrolase</keyword>
<dbReference type="EnsemblPlants" id="Zm00001eb285830_T002">
    <property type="protein sequence ID" value="Zm00001eb285830_P002"/>
    <property type="gene ID" value="Zm00001eb285830"/>
</dbReference>